<dbReference type="Pfam" id="PF00126">
    <property type="entry name" value="HTH_1"/>
    <property type="match status" value="1"/>
</dbReference>
<name>A0A7V4XQ25_9BACT</name>
<keyword evidence="2" id="KW-0805">Transcription regulation</keyword>
<evidence type="ECO:0000259" key="5">
    <source>
        <dbReference type="PROSITE" id="PS50931"/>
    </source>
</evidence>
<feature type="domain" description="HTH lysR-type" evidence="5">
    <location>
        <begin position="1"/>
        <end position="60"/>
    </location>
</feature>
<reference evidence="6" key="1">
    <citation type="journal article" date="2020" name="mSystems">
        <title>Genome- and Community-Level Interaction Insights into Carbon Utilization and Element Cycling Functions of Hydrothermarchaeota in Hydrothermal Sediment.</title>
        <authorList>
            <person name="Zhou Z."/>
            <person name="Liu Y."/>
            <person name="Xu W."/>
            <person name="Pan J."/>
            <person name="Luo Z.H."/>
            <person name="Li M."/>
        </authorList>
    </citation>
    <scope>NUCLEOTIDE SEQUENCE [LARGE SCALE GENOMIC DNA]</scope>
    <source>
        <strain evidence="6">SpSt-855</strain>
    </source>
</reference>
<dbReference type="InterPro" id="IPR036388">
    <property type="entry name" value="WH-like_DNA-bd_sf"/>
</dbReference>
<dbReference type="GO" id="GO:0003677">
    <property type="term" value="F:DNA binding"/>
    <property type="evidence" value="ECO:0007669"/>
    <property type="project" value="UniProtKB-KW"/>
</dbReference>
<keyword evidence="4" id="KW-0804">Transcription</keyword>
<comment type="caution">
    <text evidence="6">The sequence shown here is derived from an EMBL/GenBank/DDBJ whole genome shotgun (WGS) entry which is preliminary data.</text>
</comment>
<sequence>MINELRHIRAFLAVARHANFTRAAQELHVSQSALTVQIQQLEEALGVRLFDRNKRRVVLTDAGREVIAPLNRIVVDAEAIVSRTREITGLRRGAISMAVLPSMASGILSTALSRFTAAHPGIMIHIHDVVADQVIEKVKKEEVDFGVATVTHADKELTLLPLFTDRLFAFLPQQHPLSSRASVSLQQISDYPLVLMARGTSVRSMVDQALRDHGLTATAAYEANYMSTALSLVRAGFGIGILPEDAGTMGSAQNLVELPIVRPQLTRPIHVLMRKGRSASPAVQQMLQILRDITRKPSDSARGKE</sequence>
<dbReference type="CDD" id="cd08440">
    <property type="entry name" value="PBP2_LTTR_like_4"/>
    <property type="match status" value="1"/>
</dbReference>
<evidence type="ECO:0000256" key="1">
    <source>
        <dbReference type="ARBA" id="ARBA00009437"/>
    </source>
</evidence>
<dbReference type="GO" id="GO:0003700">
    <property type="term" value="F:DNA-binding transcription factor activity"/>
    <property type="evidence" value="ECO:0007669"/>
    <property type="project" value="InterPro"/>
</dbReference>
<proteinExistence type="inferred from homology"/>
<dbReference type="InterPro" id="IPR005119">
    <property type="entry name" value="LysR_subst-bd"/>
</dbReference>
<evidence type="ECO:0000256" key="2">
    <source>
        <dbReference type="ARBA" id="ARBA00023015"/>
    </source>
</evidence>
<dbReference type="InterPro" id="IPR050950">
    <property type="entry name" value="HTH-type_LysR_regulators"/>
</dbReference>
<dbReference type="PRINTS" id="PR00039">
    <property type="entry name" value="HTHLYSR"/>
</dbReference>
<dbReference type="Gene3D" id="3.40.190.290">
    <property type="match status" value="1"/>
</dbReference>
<dbReference type="GO" id="GO:0005829">
    <property type="term" value="C:cytosol"/>
    <property type="evidence" value="ECO:0007669"/>
    <property type="project" value="TreeGrafter"/>
</dbReference>
<dbReference type="Gene3D" id="1.10.10.10">
    <property type="entry name" value="Winged helix-like DNA-binding domain superfamily/Winged helix DNA-binding domain"/>
    <property type="match status" value="1"/>
</dbReference>
<keyword evidence="3" id="KW-0238">DNA-binding</keyword>
<dbReference type="InterPro" id="IPR036390">
    <property type="entry name" value="WH_DNA-bd_sf"/>
</dbReference>
<evidence type="ECO:0000256" key="4">
    <source>
        <dbReference type="ARBA" id="ARBA00023163"/>
    </source>
</evidence>
<accession>A0A7V4XQ25</accession>
<evidence type="ECO:0000313" key="6">
    <source>
        <dbReference type="EMBL" id="HGY93078.1"/>
    </source>
</evidence>
<comment type="similarity">
    <text evidence="1">Belongs to the LysR transcriptional regulatory family.</text>
</comment>
<dbReference type="SUPFAM" id="SSF53850">
    <property type="entry name" value="Periplasmic binding protein-like II"/>
    <property type="match status" value="1"/>
</dbReference>
<gene>
    <name evidence="6" type="ORF">ENW50_00080</name>
</gene>
<dbReference type="PANTHER" id="PTHR30419:SF8">
    <property type="entry name" value="NITROGEN ASSIMILATION TRANSCRIPTIONAL ACTIVATOR-RELATED"/>
    <property type="match status" value="1"/>
</dbReference>
<dbReference type="PANTHER" id="PTHR30419">
    <property type="entry name" value="HTH-TYPE TRANSCRIPTIONAL REGULATOR YBHD"/>
    <property type="match status" value="1"/>
</dbReference>
<dbReference type="SUPFAM" id="SSF46785">
    <property type="entry name" value="Winged helix' DNA-binding domain"/>
    <property type="match status" value="1"/>
</dbReference>
<dbReference type="AlphaFoldDB" id="A0A7V4XQ25"/>
<protein>
    <submittedName>
        <fullName evidence="6">LysR family transcriptional regulator</fullName>
    </submittedName>
</protein>
<dbReference type="Pfam" id="PF03466">
    <property type="entry name" value="LysR_substrate"/>
    <property type="match status" value="1"/>
</dbReference>
<evidence type="ECO:0000256" key="3">
    <source>
        <dbReference type="ARBA" id="ARBA00023125"/>
    </source>
</evidence>
<organism evidence="6">
    <name type="scientific">Acidobacterium capsulatum</name>
    <dbReference type="NCBI Taxonomy" id="33075"/>
    <lineage>
        <taxon>Bacteria</taxon>
        <taxon>Pseudomonadati</taxon>
        <taxon>Acidobacteriota</taxon>
        <taxon>Terriglobia</taxon>
        <taxon>Terriglobales</taxon>
        <taxon>Acidobacteriaceae</taxon>
        <taxon>Acidobacterium</taxon>
    </lineage>
</organism>
<dbReference type="EMBL" id="DTKL01000002">
    <property type="protein sequence ID" value="HGY93078.1"/>
    <property type="molecule type" value="Genomic_DNA"/>
</dbReference>
<dbReference type="FunFam" id="1.10.10.10:FF:000001">
    <property type="entry name" value="LysR family transcriptional regulator"/>
    <property type="match status" value="1"/>
</dbReference>
<dbReference type="InterPro" id="IPR000847">
    <property type="entry name" value="LysR_HTH_N"/>
</dbReference>
<dbReference type="PROSITE" id="PS50931">
    <property type="entry name" value="HTH_LYSR"/>
    <property type="match status" value="1"/>
</dbReference>